<feature type="domain" description="N-acetyltransferase ESCO zinc-finger" evidence="12">
    <location>
        <begin position="458"/>
        <end position="497"/>
    </location>
</feature>
<evidence type="ECO:0000313" key="15">
    <source>
        <dbReference type="Proteomes" id="UP001152803"/>
    </source>
</evidence>
<sequence length="688" mass="76622">MNQQAKRSCRIRSHRLTEGKSKPKMLPYCTTGKRKRCSVSSDSNPAKKHAVNEGSPLRRKSPRLPQSPQGIKENFPSPQKSASPRRKGGSTACSPLAPRDPYKLSPQKGSPKRASPFKASVGTGCFYSKKKVLYLTPLERKQVNDSRPLSSKSSTPSPPKPAERPKARNGKKYKQVASPPSVITSPKQQVLSLTTTPKQPSLTTSHAGIESKNGSKQKEQSAFPTVMFCSMKAKPKPKLFVGAAFFSTGKKANSMYKKSLLKSTKHKPVPKVEKNLVQVPVKEQICEPKKSAPSPLRNAVFVKKPVEVPQPPAERANLEEPRPANCVQEKQAQSEQRTPEILSPPALSKKYGLIKEVKIVLRRSSIPSSLESSVTDTSFQDYSTQGSDTVFDISDIHSPVVKCSPEESPSVYPIFGSRKHQKKRSLTSPIKCSTPSALTVATTRTLRKKDQEKQSPDQLIIDAGQKQFGATTCASCGMIYSADCLEDNFQHTQFHQRILDSIKFVGWKKERVVAEFWDGKIILVLPEDPKYAVKKAEEVRKLADNELGFQQVSLSCPNKAKTYLFVNSNKMVVGCLITEHIRQAFRVLEQPERTKDMTKADFMDHHRAWCCSTSPETAICGISRIWVFSLMRRRGVATRLVDTARNTFMYGSHLTKKEIAFSDPTPDGKLFATKYCETPTFLVYNFIG</sequence>
<keyword evidence="4" id="KW-0479">Metal-binding</keyword>
<evidence type="ECO:0000256" key="8">
    <source>
        <dbReference type="ARBA" id="ARBA00023306"/>
    </source>
</evidence>
<evidence type="ECO:0000313" key="14">
    <source>
        <dbReference type="EMBL" id="KAJ8275156.1"/>
    </source>
</evidence>
<evidence type="ECO:0000256" key="2">
    <source>
        <dbReference type="ARBA" id="ARBA00005816"/>
    </source>
</evidence>
<feature type="domain" description="N-acetyltransferase ESCO acetyl-transferase" evidence="13">
    <location>
        <begin position="617"/>
        <end position="684"/>
    </location>
</feature>
<evidence type="ECO:0008006" key="16">
    <source>
        <dbReference type="Google" id="ProtNLM"/>
    </source>
</evidence>
<dbReference type="PANTHER" id="PTHR45884">
    <property type="entry name" value="N-ACETYLTRANSFERASE ECO"/>
    <property type="match status" value="1"/>
</dbReference>
<dbReference type="GO" id="GO:0000785">
    <property type="term" value="C:chromatin"/>
    <property type="evidence" value="ECO:0007669"/>
    <property type="project" value="TreeGrafter"/>
</dbReference>
<reference evidence="14" key="1">
    <citation type="journal article" date="2023" name="Science">
        <title>Genome structures resolve the early diversification of teleost fishes.</title>
        <authorList>
            <person name="Parey E."/>
            <person name="Louis A."/>
            <person name="Montfort J."/>
            <person name="Bouchez O."/>
            <person name="Roques C."/>
            <person name="Iampietro C."/>
            <person name="Lluch J."/>
            <person name="Castinel A."/>
            <person name="Donnadieu C."/>
            <person name="Desvignes T."/>
            <person name="Floi Bucao C."/>
            <person name="Jouanno E."/>
            <person name="Wen M."/>
            <person name="Mejri S."/>
            <person name="Dirks R."/>
            <person name="Jansen H."/>
            <person name="Henkel C."/>
            <person name="Chen W.J."/>
            <person name="Zahm M."/>
            <person name="Cabau C."/>
            <person name="Klopp C."/>
            <person name="Thompson A.W."/>
            <person name="Robinson-Rechavi M."/>
            <person name="Braasch I."/>
            <person name="Lecointre G."/>
            <person name="Bobe J."/>
            <person name="Postlethwait J.H."/>
            <person name="Berthelot C."/>
            <person name="Roest Crollius H."/>
            <person name="Guiguen Y."/>
        </authorList>
    </citation>
    <scope>NUCLEOTIDE SEQUENCE</scope>
    <source>
        <strain evidence="14">Concon-B</strain>
    </source>
</reference>
<dbReference type="Proteomes" id="UP001152803">
    <property type="component" value="Unassembled WGS sequence"/>
</dbReference>
<keyword evidence="5" id="KW-0863">Zinc-finger</keyword>
<feature type="compositionally biased region" description="Polar residues" evidence="11">
    <location>
        <begin position="181"/>
        <end position="206"/>
    </location>
</feature>
<name>A0A9Q1DME0_CONCO</name>
<keyword evidence="15" id="KW-1185">Reference proteome</keyword>
<organism evidence="14 15">
    <name type="scientific">Conger conger</name>
    <name type="common">Conger eel</name>
    <name type="synonym">Muraena conger</name>
    <dbReference type="NCBI Taxonomy" id="82655"/>
    <lineage>
        <taxon>Eukaryota</taxon>
        <taxon>Metazoa</taxon>
        <taxon>Chordata</taxon>
        <taxon>Craniata</taxon>
        <taxon>Vertebrata</taxon>
        <taxon>Euteleostomi</taxon>
        <taxon>Actinopterygii</taxon>
        <taxon>Neopterygii</taxon>
        <taxon>Teleostei</taxon>
        <taxon>Anguilliformes</taxon>
        <taxon>Congridae</taxon>
        <taxon>Conger</taxon>
    </lineage>
</organism>
<dbReference type="OrthoDB" id="428854at2759"/>
<dbReference type="InterPro" id="IPR028009">
    <property type="entry name" value="ESCO_Acetyltransf_dom"/>
</dbReference>
<keyword evidence="7" id="KW-0539">Nucleus</keyword>
<dbReference type="Pfam" id="PF13880">
    <property type="entry name" value="Acetyltransf_13"/>
    <property type="match status" value="1"/>
</dbReference>
<evidence type="ECO:0000256" key="4">
    <source>
        <dbReference type="ARBA" id="ARBA00022723"/>
    </source>
</evidence>
<dbReference type="InterPro" id="IPR028005">
    <property type="entry name" value="AcTrfase_ESCO_Znf_dom"/>
</dbReference>
<evidence type="ECO:0000256" key="6">
    <source>
        <dbReference type="ARBA" id="ARBA00022833"/>
    </source>
</evidence>
<evidence type="ECO:0000256" key="5">
    <source>
        <dbReference type="ARBA" id="ARBA00022771"/>
    </source>
</evidence>
<dbReference type="GO" id="GO:0005634">
    <property type="term" value="C:nucleus"/>
    <property type="evidence" value="ECO:0007669"/>
    <property type="project" value="UniProtKB-SubCell"/>
</dbReference>
<gene>
    <name evidence="14" type="ORF">COCON_G00097810</name>
</gene>
<evidence type="ECO:0000256" key="10">
    <source>
        <dbReference type="ARBA" id="ARBA00047902"/>
    </source>
</evidence>
<keyword evidence="6" id="KW-0862">Zinc</keyword>
<feature type="region of interest" description="Disordered" evidence="11">
    <location>
        <begin position="313"/>
        <end position="343"/>
    </location>
</feature>
<proteinExistence type="inferred from homology"/>
<comment type="similarity">
    <text evidence="2">Belongs to the acetyltransferase family. ECO subfamily.</text>
</comment>
<keyword evidence="3" id="KW-0808">Transferase</keyword>
<dbReference type="PANTHER" id="PTHR45884:SF3">
    <property type="entry name" value="N-ACETYLTRANSFERASE ESCO2"/>
    <property type="match status" value="1"/>
</dbReference>
<dbReference type="Pfam" id="PF13878">
    <property type="entry name" value="zf-C2H2_3"/>
    <property type="match status" value="1"/>
</dbReference>
<comment type="catalytic activity">
    <reaction evidence="10">
        <text>L-lysyl-[protein] + acetyl-CoA = N(6)-acetyl-L-lysyl-[protein] + CoA + H(+)</text>
        <dbReference type="Rhea" id="RHEA:45948"/>
        <dbReference type="Rhea" id="RHEA-COMP:9752"/>
        <dbReference type="Rhea" id="RHEA-COMP:10731"/>
        <dbReference type="ChEBI" id="CHEBI:15378"/>
        <dbReference type="ChEBI" id="CHEBI:29969"/>
        <dbReference type="ChEBI" id="CHEBI:57287"/>
        <dbReference type="ChEBI" id="CHEBI:57288"/>
        <dbReference type="ChEBI" id="CHEBI:61930"/>
    </reaction>
</comment>
<evidence type="ECO:0000256" key="1">
    <source>
        <dbReference type="ARBA" id="ARBA00004123"/>
    </source>
</evidence>
<evidence type="ECO:0000259" key="12">
    <source>
        <dbReference type="Pfam" id="PF13878"/>
    </source>
</evidence>
<feature type="region of interest" description="Disordered" evidence="11">
    <location>
        <begin position="138"/>
        <end position="221"/>
    </location>
</feature>
<evidence type="ECO:0000256" key="7">
    <source>
        <dbReference type="ARBA" id="ARBA00023242"/>
    </source>
</evidence>
<comment type="subcellular location">
    <subcellularLocation>
        <location evidence="1">Nucleus</location>
    </subcellularLocation>
</comment>
<feature type="region of interest" description="Disordered" evidence="11">
    <location>
        <begin position="1"/>
        <end position="121"/>
    </location>
</feature>
<keyword evidence="9" id="KW-0012">Acyltransferase</keyword>
<dbReference type="EMBL" id="JAFJMO010000006">
    <property type="protein sequence ID" value="KAJ8275156.1"/>
    <property type="molecule type" value="Genomic_DNA"/>
</dbReference>
<dbReference type="GO" id="GO:0008270">
    <property type="term" value="F:zinc ion binding"/>
    <property type="evidence" value="ECO:0007669"/>
    <property type="project" value="UniProtKB-KW"/>
</dbReference>
<evidence type="ECO:0000256" key="3">
    <source>
        <dbReference type="ARBA" id="ARBA00022679"/>
    </source>
</evidence>
<dbReference type="GO" id="GO:0007064">
    <property type="term" value="P:mitotic sister chromatid cohesion"/>
    <property type="evidence" value="ECO:0007669"/>
    <property type="project" value="TreeGrafter"/>
</dbReference>
<evidence type="ECO:0000256" key="9">
    <source>
        <dbReference type="ARBA" id="ARBA00023315"/>
    </source>
</evidence>
<comment type="caution">
    <text evidence="14">The sequence shown here is derived from an EMBL/GenBank/DDBJ whole genome shotgun (WGS) entry which is preliminary data.</text>
</comment>
<accession>A0A9Q1DME0</accession>
<dbReference type="AlphaFoldDB" id="A0A9Q1DME0"/>
<protein>
    <recommendedName>
        <fullName evidence="16">N-acetyltransferase ESCO2</fullName>
    </recommendedName>
</protein>
<keyword evidence="8" id="KW-0131">Cell cycle</keyword>
<dbReference type="GO" id="GO:0061733">
    <property type="term" value="F:protein-lysine-acetyltransferase activity"/>
    <property type="evidence" value="ECO:0007669"/>
    <property type="project" value="TreeGrafter"/>
</dbReference>
<evidence type="ECO:0000259" key="13">
    <source>
        <dbReference type="Pfam" id="PF13880"/>
    </source>
</evidence>
<evidence type="ECO:0000256" key="11">
    <source>
        <dbReference type="SAM" id="MobiDB-lite"/>
    </source>
</evidence>